<sequence>MSYDSSMFNFEFTEYGCFDEPIINNDDNPTWESFKHHSSTSLEAKYWLGYYCYHDKEIPKLQQINRRLRIKTYGICLWQGVGVAAFFKYLRASKEFSLLEWW</sequence>
<reference evidence="1 2" key="2">
    <citation type="submission" date="2017-10" db="EMBL/GenBank/DDBJ databases">
        <title>Genome analyses suggest a sexual origin of heterokaryosis in a supposedly ancient asexual fungus.</title>
        <authorList>
            <person name="Corradi N."/>
            <person name="Sedzielewska K."/>
            <person name="Noel J."/>
            <person name="Charron P."/>
            <person name="Farinelli L."/>
            <person name="Marton T."/>
            <person name="Kruger M."/>
            <person name="Pelin A."/>
            <person name="Brachmann A."/>
            <person name="Corradi N."/>
        </authorList>
    </citation>
    <scope>NUCLEOTIDE SEQUENCE [LARGE SCALE GENOMIC DNA]</scope>
    <source>
        <strain evidence="1 2">A1</strain>
    </source>
</reference>
<dbReference type="VEuPathDB" id="FungiDB:RhiirA1_459286"/>
<dbReference type="AlphaFoldDB" id="A0A2N0RU01"/>
<dbReference type="EMBL" id="LLXH01000439">
    <property type="protein sequence ID" value="PKC66772.1"/>
    <property type="molecule type" value="Genomic_DNA"/>
</dbReference>
<organism evidence="1 2">
    <name type="scientific">Rhizophagus irregularis</name>
    <dbReference type="NCBI Taxonomy" id="588596"/>
    <lineage>
        <taxon>Eukaryota</taxon>
        <taxon>Fungi</taxon>
        <taxon>Fungi incertae sedis</taxon>
        <taxon>Mucoromycota</taxon>
        <taxon>Glomeromycotina</taxon>
        <taxon>Glomeromycetes</taxon>
        <taxon>Glomerales</taxon>
        <taxon>Glomeraceae</taxon>
        <taxon>Rhizophagus</taxon>
    </lineage>
</organism>
<gene>
    <name evidence="1" type="ORF">RhiirA1_459286</name>
</gene>
<comment type="caution">
    <text evidence="1">The sequence shown here is derived from an EMBL/GenBank/DDBJ whole genome shotgun (WGS) entry which is preliminary data.</text>
</comment>
<accession>A0A2N0RU01</accession>
<evidence type="ECO:0000313" key="1">
    <source>
        <dbReference type="EMBL" id="PKC66772.1"/>
    </source>
</evidence>
<reference evidence="1 2" key="1">
    <citation type="submission" date="2017-10" db="EMBL/GenBank/DDBJ databases">
        <title>Extensive intraspecific genome diversity in a model arbuscular mycorrhizal fungus.</title>
        <authorList>
            <person name="Chen E.C.H."/>
            <person name="Morin E."/>
            <person name="Baudet D."/>
            <person name="Noel J."/>
            <person name="Ndikumana S."/>
            <person name="Charron P."/>
            <person name="St-Onge C."/>
            <person name="Giorgi J."/>
            <person name="Grigoriev I.V."/>
            <person name="Roux C."/>
            <person name="Martin F.M."/>
            <person name="Corradi N."/>
        </authorList>
    </citation>
    <scope>NUCLEOTIDE SEQUENCE [LARGE SCALE GENOMIC DNA]</scope>
    <source>
        <strain evidence="1 2">A1</strain>
    </source>
</reference>
<proteinExistence type="predicted"/>
<protein>
    <submittedName>
        <fullName evidence="1">Uncharacterized protein</fullName>
    </submittedName>
</protein>
<name>A0A2N0RU01_9GLOM</name>
<dbReference type="VEuPathDB" id="FungiDB:RhiirFUN_005059"/>
<evidence type="ECO:0000313" key="2">
    <source>
        <dbReference type="Proteomes" id="UP000232688"/>
    </source>
</evidence>
<dbReference type="Proteomes" id="UP000232688">
    <property type="component" value="Unassembled WGS sequence"/>
</dbReference>